<proteinExistence type="predicted"/>
<evidence type="ECO:0000256" key="1">
    <source>
        <dbReference type="SAM" id="SignalP"/>
    </source>
</evidence>
<dbReference type="AlphaFoldDB" id="A0A4Z0YI40"/>
<dbReference type="OrthoDB" id="4825549at2759"/>
<comment type="caution">
    <text evidence="2">The sequence shown here is derived from an EMBL/GenBank/DDBJ whole genome shotgun (WGS) entry which is preliminary data.</text>
</comment>
<protein>
    <recommendedName>
        <fullName evidence="4">Cyanovirin-N domain-containing protein</fullName>
    </recommendedName>
</protein>
<sequence>MHFLAVTTFITFAGLFTTGSATCYTTGQAGDYGKGLDTVDGVRHACLSLQGTYYGKEGRQYCIQDSAGTKWNFELRHISGGNRQIDIDECISGMSKEAHGCWRGGHSSYWNWAYKADPNTGYCVMY</sequence>
<evidence type="ECO:0000313" key="3">
    <source>
        <dbReference type="Proteomes" id="UP000297716"/>
    </source>
</evidence>
<accession>A0A4Z0YI40</accession>
<keyword evidence="1" id="KW-0732">Signal</keyword>
<reference evidence="2 3" key="1">
    <citation type="submission" date="2019-03" db="EMBL/GenBank/DDBJ databases">
        <title>Draft genome sequence of Xylaria hypoxylon DSM 108379, a ubiquitous saprotrophic-parasitic fungi on hardwood.</title>
        <authorList>
            <person name="Buettner E."/>
            <person name="Leonhardt S."/>
            <person name="Gebauer A.M."/>
            <person name="Liers C."/>
            <person name="Hofrichter M."/>
            <person name="Kellner H."/>
        </authorList>
    </citation>
    <scope>NUCLEOTIDE SEQUENCE [LARGE SCALE GENOMIC DNA]</scope>
    <source>
        <strain evidence="2 3">DSM 108379</strain>
    </source>
</reference>
<evidence type="ECO:0008006" key="4">
    <source>
        <dbReference type="Google" id="ProtNLM"/>
    </source>
</evidence>
<keyword evidence="3" id="KW-1185">Reference proteome</keyword>
<evidence type="ECO:0000313" key="2">
    <source>
        <dbReference type="EMBL" id="TGJ78945.1"/>
    </source>
</evidence>
<organism evidence="2 3">
    <name type="scientific">Xylaria hypoxylon</name>
    <dbReference type="NCBI Taxonomy" id="37992"/>
    <lineage>
        <taxon>Eukaryota</taxon>
        <taxon>Fungi</taxon>
        <taxon>Dikarya</taxon>
        <taxon>Ascomycota</taxon>
        <taxon>Pezizomycotina</taxon>
        <taxon>Sordariomycetes</taxon>
        <taxon>Xylariomycetidae</taxon>
        <taxon>Xylariales</taxon>
        <taxon>Xylariaceae</taxon>
        <taxon>Xylaria</taxon>
    </lineage>
</organism>
<name>A0A4Z0YI40_9PEZI</name>
<feature type="signal peptide" evidence="1">
    <location>
        <begin position="1"/>
        <end position="21"/>
    </location>
</feature>
<gene>
    <name evidence="2" type="ORF">E0Z10_g9823</name>
</gene>
<dbReference type="EMBL" id="SKBN01000331">
    <property type="protein sequence ID" value="TGJ78945.1"/>
    <property type="molecule type" value="Genomic_DNA"/>
</dbReference>
<dbReference type="Proteomes" id="UP000297716">
    <property type="component" value="Unassembled WGS sequence"/>
</dbReference>
<feature type="chain" id="PRO_5021234149" description="Cyanovirin-N domain-containing protein" evidence="1">
    <location>
        <begin position="22"/>
        <end position="126"/>
    </location>
</feature>